<proteinExistence type="predicted"/>
<evidence type="ECO:0008006" key="4">
    <source>
        <dbReference type="Google" id="ProtNLM"/>
    </source>
</evidence>
<organism evidence="2 3">
    <name type="scientific">Spiroplasma chinense</name>
    <dbReference type="NCBI Taxonomy" id="216932"/>
    <lineage>
        <taxon>Bacteria</taxon>
        <taxon>Bacillati</taxon>
        <taxon>Mycoplasmatota</taxon>
        <taxon>Mollicutes</taxon>
        <taxon>Entomoplasmatales</taxon>
        <taxon>Spiroplasmataceae</taxon>
        <taxon>Spiroplasma</taxon>
    </lineage>
</organism>
<evidence type="ECO:0000313" key="2">
    <source>
        <dbReference type="EMBL" id="QEH61839.1"/>
    </source>
</evidence>
<dbReference type="PROSITE" id="PS51257">
    <property type="entry name" value="PROKAR_LIPOPROTEIN"/>
    <property type="match status" value="1"/>
</dbReference>
<gene>
    <name evidence="2" type="ORF">SCHIN_v1c06420</name>
</gene>
<name>A0A5B9Y569_9MOLU</name>
<dbReference type="EMBL" id="CP043026">
    <property type="protein sequence ID" value="QEH61839.1"/>
    <property type="molecule type" value="Genomic_DNA"/>
</dbReference>
<dbReference type="RefSeq" id="WP_166508224.1">
    <property type="nucleotide sequence ID" value="NZ_CP043026.1"/>
</dbReference>
<keyword evidence="3" id="KW-1185">Reference proteome</keyword>
<dbReference type="KEGG" id="schi:SCHIN_v1c06420"/>
<dbReference type="InterPro" id="IPR054816">
    <property type="entry name" value="Lipoprotein_mollicutes-type_CS"/>
</dbReference>
<feature type="chain" id="PRO_5022789292" description="Lipoprotein" evidence="1">
    <location>
        <begin position="24"/>
        <end position="303"/>
    </location>
</feature>
<sequence>MKKLLSIFTALSVTVSTASSVVACDNGNEKSNALTPSKKGKLGSLSGTKVHPGMDFIDLSTAFSKIIFSKYSYAGIWGATIEIQNTTDNTNDRLEKLAWNKEYKAIPFSVIGESYFEGEYVFNTKNLTLNDAFNEKIAPYALIGTTYSSSKNADLVEKLFGWKDKTVNVDDYFNVSWDGSEDPLVNYAIKDGSKVQVKALQDHEATGLKKDDSFEYTFKKIKISNLINDTNTYRSYIYETENMFKSSSSFPIDTLVYLNTNFKNFLTLENLSSKGEIQGGTIVKINTEGVEGIIEKENTSVKL</sequence>
<protein>
    <recommendedName>
        <fullName evidence="4">Lipoprotein</fullName>
    </recommendedName>
</protein>
<feature type="signal peptide" evidence="1">
    <location>
        <begin position="1"/>
        <end position="23"/>
    </location>
</feature>
<dbReference type="Proteomes" id="UP000323144">
    <property type="component" value="Chromosome"/>
</dbReference>
<dbReference type="AlphaFoldDB" id="A0A5B9Y569"/>
<accession>A0A5B9Y569</accession>
<evidence type="ECO:0000256" key="1">
    <source>
        <dbReference type="SAM" id="SignalP"/>
    </source>
</evidence>
<reference evidence="2 3" key="1">
    <citation type="submission" date="2019-08" db="EMBL/GenBank/DDBJ databases">
        <title>Complete genome sequence of Spiroplasma chinense CCH (DSM 19755).</title>
        <authorList>
            <person name="Shen H.-Y."/>
            <person name="Lin Y.-C."/>
            <person name="Chou L."/>
            <person name="Kuo C.-H."/>
        </authorList>
    </citation>
    <scope>NUCLEOTIDE SEQUENCE [LARGE SCALE GENOMIC DNA]</scope>
    <source>
        <strain evidence="2 3">CCH</strain>
    </source>
</reference>
<keyword evidence="1" id="KW-0732">Signal</keyword>
<evidence type="ECO:0000313" key="3">
    <source>
        <dbReference type="Proteomes" id="UP000323144"/>
    </source>
</evidence>
<dbReference type="NCBIfam" id="NF045726">
    <property type="entry name" value="XXplasma_LP"/>
    <property type="match status" value="1"/>
</dbReference>
<dbReference type="NCBIfam" id="NF038029">
    <property type="entry name" value="LP_plasma"/>
    <property type="match status" value="1"/>
</dbReference>